<dbReference type="Gene3D" id="3.40.50.300">
    <property type="entry name" value="P-loop containing nucleotide triphosphate hydrolases"/>
    <property type="match status" value="1"/>
</dbReference>
<name>A0AB36CK83_9CORY</name>
<sequence>MEWEVPTWGWEPESNGEPHGAIPVGSMSIWAGRPGAGKSTSGRWFAAQVSRGILPGCWYGTPHNVAYIAGEESLKYNVIPSLVAAGADMKRILNPQVSFQAPDGVHEIVPLVPEKDMRELTALLKTKGVKVVVVDPLMEYMGGGNIDIYKNDQVRAKVKPWAKLAEDIDGIVIAIMHLNKSGNGDVVAGINGSSAFGEVARSIFGFAKDPNSEDGDRVMSQEKNSIGNEGAAWTYRIEGKEITNTQGKKGNFGTFVMVGDSEKTVGEVLRELPNDSDSGDRSEVEAIVLDYLESQGGSAKAGDVLKVTRAAGLSDSTVKNSRKKIGVKTVKAGMNGGWVWTIDPASEYFSKVPKVLEGTRSQEPVPSVPSAVPSAATGATDPNLKIVQDTLGTTILGTLSPEYAMSLKTVQGSVSQDQREQVQEILDSLIDQGAVISDAKGRYLLNKKEDAA</sequence>
<dbReference type="Pfam" id="PF13481">
    <property type="entry name" value="AAA_25"/>
    <property type="match status" value="1"/>
</dbReference>
<dbReference type="AlphaFoldDB" id="A0AB36CK83"/>
<organism evidence="1 2">
    <name type="scientific">Corynebacterium stationis</name>
    <dbReference type="NCBI Taxonomy" id="1705"/>
    <lineage>
        <taxon>Bacteria</taxon>
        <taxon>Bacillati</taxon>
        <taxon>Actinomycetota</taxon>
        <taxon>Actinomycetes</taxon>
        <taxon>Mycobacteriales</taxon>
        <taxon>Corynebacteriaceae</taxon>
        <taxon>Corynebacterium</taxon>
    </lineage>
</organism>
<gene>
    <name evidence="1" type="ORF">HF853_06725</name>
</gene>
<evidence type="ECO:0000313" key="2">
    <source>
        <dbReference type="Proteomes" id="UP000544551"/>
    </source>
</evidence>
<dbReference type="InterPro" id="IPR027417">
    <property type="entry name" value="P-loop_NTPase"/>
</dbReference>
<protein>
    <submittedName>
        <fullName evidence="1">AAA family ATPase</fullName>
    </submittedName>
</protein>
<proteinExistence type="predicted"/>
<comment type="caution">
    <text evidence="1">The sequence shown here is derived from an EMBL/GenBank/DDBJ whole genome shotgun (WGS) entry which is preliminary data.</text>
</comment>
<evidence type="ECO:0000313" key="1">
    <source>
        <dbReference type="EMBL" id="NME89366.1"/>
    </source>
</evidence>
<reference evidence="1 2" key="1">
    <citation type="submission" date="2020-04" db="EMBL/GenBank/DDBJ databases">
        <authorList>
            <person name="Hitch T.C.A."/>
            <person name="Wylensek D."/>
            <person name="Clavel T."/>
        </authorList>
    </citation>
    <scope>NUCLEOTIDE SEQUENCE [LARGE SCALE GENOMIC DNA]</scope>
    <source>
        <strain evidence="1 2">BL-383-APC-3D</strain>
    </source>
</reference>
<dbReference type="Proteomes" id="UP000544551">
    <property type="component" value="Unassembled WGS sequence"/>
</dbReference>
<accession>A0AB36CK83</accession>
<dbReference type="EMBL" id="JABAFZ010000005">
    <property type="protein sequence ID" value="NME89366.1"/>
    <property type="molecule type" value="Genomic_DNA"/>
</dbReference>
<dbReference type="SUPFAM" id="SSF52540">
    <property type="entry name" value="P-loop containing nucleoside triphosphate hydrolases"/>
    <property type="match status" value="1"/>
</dbReference>